<dbReference type="EMBL" id="CAIJCS010000028">
    <property type="protein sequence ID" value="CAC9936095.1"/>
    <property type="molecule type" value="Genomic_DNA"/>
</dbReference>
<comment type="caution">
    <text evidence="1">The sequence shown here is derived from an EMBL/GenBank/DDBJ whole genome shotgun (WGS) entry which is preliminary data.</text>
</comment>
<evidence type="ECO:0000313" key="2">
    <source>
        <dbReference type="Proteomes" id="UP000586454"/>
    </source>
</evidence>
<name>A0A6V6Y9A1_9FIRM</name>
<gene>
    <name evidence="1" type="ORF">PEPNEM18_01653</name>
</gene>
<proteinExistence type="predicted"/>
<accession>A0A6V6Y9A1</accession>
<reference evidence="1 2" key="1">
    <citation type="submission" date="2020-06" db="EMBL/GenBank/DDBJ databases">
        <authorList>
            <person name="Criscuolo A."/>
        </authorList>
    </citation>
    <scope>NUCLEOTIDE SEQUENCE [LARGE SCALE GENOMIC DNA]</scope>
    <source>
        <strain evidence="1">1804121828</strain>
    </source>
</reference>
<evidence type="ECO:0000313" key="1">
    <source>
        <dbReference type="EMBL" id="CAC9936095.1"/>
    </source>
</evidence>
<dbReference type="Proteomes" id="UP000586454">
    <property type="component" value="Unassembled WGS sequence"/>
</dbReference>
<protein>
    <submittedName>
        <fullName evidence="1">Uncharacterized protein</fullName>
    </submittedName>
</protein>
<dbReference type="AlphaFoldDB" id="A0A6V6Y9A1"/>
<sequence>MRKDIPNLPYDNPFYKKMRRAYPMLVSCAECKTDLVMYQKGGKGGLIKLRLDRLLSASFPIDGEASAMNCPNCGALFAKRTLYKGHIHYFIMRGTVNTRSFY</sequence>
<keyword evidence="2" id="KW-1185">Reference proteome</keyword>
<dbReference type="RefSeq" id="WP_180500949.1">
    <property type="nucleotide sequence ID" value="NZ_CAIJCS010000028.1"/>
</dbReference>
<organism evidence="1 2">
    <name type="scientific">Aedoeadaptatus nemausensis</name>
    <dbReference type="NCBI Taxonomy" id="2582829"/>
    <lineage>
        <taxon>Bacteria</taxon>
        <taxon>Bacillati</taxon>
        <taxon>Bacillota</taxon>
        <taxon>Tissierellia</taxon>
        <taxon>Tissierellales</taxon>
        <taxon>Peptoniphilaceae</taxon>
        <taxon>Aedoeadaptatus</taxon>
    </lineage>
</organism>